<dbReference type="Proteomes" id="UP000464674">
    <property type="component" value="Chromosome"/>
</dbReference>
<accession>A0A857FQH9</accession>
<name>A0A857FQH9_KOMXY</name>
<dbReference type="Gene3D" id="1.10.3230.30">
    <property type="entry name" value="Phage gp6-like head-tail connector protein"/>
    <property type="match status" value="1"/>
</dbReference>
<gene>
    <name evidence="1" type="ORF">FMA36_13955</name>
</gene>
<dbReference type="NCBIfam" id="TIGR01560">
    <property type="entry name" value="put_DNA_pack"/>
    <property type="match status" value="1"/>
</dbReference>
<dbReference type="InterPro" id="IPR021146">
    <property type="entry name" value="Phage_gp6-like_head-tail"/>
</dbReference>
<dbReference type="OrthoDB" id="7597216at2"/>
<organism evidence="1 2">
    <name type="scientific">Komagataeibacter xylinus</name>
    <name type="common">Gluconacetobacter xylinus</name>
    <dbReference type="NCBI Taxonomy" id="28448"/>
    <lineage>
        <taxon>Bacteria</taxon>
        <taxon>Pseudomonadati</taxon>
        <taxon>Pseudomonadota</taxon>
        <taxon>Alphaproteobacteria</taxon>
        <taxon>Acetobacterales</taxon>
        <taxon>Acetobacteraceae</taxon>
        <taxon>Komagataeibacter</taxon>
    </lineage>
</organism>
<dbReference type="AlphaFoldDB" id="A0A857FQH9"/>
<dbReference type="NCBIfam" id="TIGR02215">
    <property type="entry name" value="phage_chp_gp8"/>
    <property type="match status" value="2"/>
</dbReference>
<dbReference type="Pfam" id="PF05135">
    <property type="entry name" value="Phage_connect_1"/>
    <property type="match status" value="1"/>
</dbReference>
<proteinExistence type="predicted"/>
<sequence>MPTTLVLRVKTPPQRKAISLGFAKRHLRIDHDDDDDLLRTYIRAATSWVEKFTGRALITTEYTMAVGDQPIANAWPMTPSPLLVLPLAYSWPPMHPRPYRLLRAPFQTFGGIQVIDPEGATDTLSPTDYWLDAASEPARFSMTGSFGLLRGRHLLVTFTAGYGDTHKQIPADIRLAIAMLTAYIYENRGDMSMEAMPDWAEAMLFNYRLVWFGA</sequence>
<dbReference type="CDD" id="cd08054">
    <property type="entry name" value="gp6"/>
    <property type="match status" value="2"/>
</dbReference>
<dbReference type="EMBL" id="CP041348">
    <property type="protein sequence ID" value="QHC36455.1"/>
    <property type="molecule type" value="Genomic_DNA"/>
</dbReference>
<reference evidence="1 2" key="1">
    <citation type="journal article" date="2020" name="Carbohydr. Polym.">
        <title>Characterization and optimization of production of bacterial cellulose from strain CGMCC 17276 based on whole-genome analysis.</title>
        <authorList>
            <person name="Lu T."/>
            <person name="Gao H."/>
            <person name="Liao B."/>
            <person name="Wu J."/>
            <person name="Zhang W."/>
            <person name="Huang J."/>
            <person name="Liu M."/>
            <person name="Huang J."/>
            <person name="Chang Z."/>
            <person name="Jin M."/>
            <person name="Yi Z."/>
            <person name="Jiang D."/>
        </authorList>
    </citation>
    <scope>NUCLEOTIDE SEQUENCE [LARGE SCALE GENOMIC DNA]</scope>
    <source>
        <strain evidence="1 2">CGMCC 17276</strain>
    </source>
</reference>
<dbReference type="InterPro" id="IPR011738">
    <property type="entry name" value="Phage_CHP"/>
</dbReference>
<evidence type="ECO:0000313" key="2">
    <source>
        <dbReference type="Proteomes" id="UP000464674"/>
    </source>
</evidence>
<evidence type="ECO:0000313" key="1">
    <source>
        <dbReference type="EMBL" id="QHC36455.1"/>
    </source>
</evidence>
<protein>
    <recommendedName>
        <fullName evidence="3">Phage gp6-like head-tail connector protein</fullName>
    </recommendedName>
</protein>
<dbReference type="RefSeq" id="WP_159262928.1">
    <property type="nucleotide sequence ID" value="NZ_CP041348.1"/>
</dbReference>
<dbReference type="InterPro" id="IPR006450">
    <property type="entry name" value="Phage_HK97_gp6-like"/>
</dbReference>
<evidence type="ECO:0008006" key="3">
    <source>
        <dbReference type="Google" id="ProtNLM"/>
    </source>
</evidence>